<dbReference type="SUPFAM" id="SSF51905">
    <property type="entry name" value="FAD/NAD(P)-binding domain"/>
    <property type="match status" value="1"/>
</dbReference>
<dbReference type="PRINTS" id="PR00420">
    <property type="entry name" value="RNGMNOXGNASE"/>
</dbReference>
<organism evidence="2 3">
    <name type="scientific">Goekera deserti</name>
    <dbReference type="NCBI Taxonomy" id="2497753"/>
    <lineage>
        <taxon>Bacteria</taxon>
        <taxon>Bacillati</taxon>
        <taxon>Actinomycetota</taxon>
        <taxon>Actinomycetes</taxon>
        <taxon>Geodermatophilales</taxon>
        <taxon>Geodermatophilaceae</taxon>
        <taxon>Goekera</taxon>
    </lineage>
</organism>
<dbReference type="PANTHER" id="PTHR42685:SF22">
    <property type="entry name" value="CONDITIONED MEDIUM FACTOR RECEPTOR 1"/>
    <property type="match status" value="1"/>
</dbReference>
<dbReference type="InterPro" id="IPR002938">
    <property type="entry name" value="FAD-bd"/>
</dbReference>
<dbReference type="InterPro" id="IPR050407">
    <property type="entry name" value="Geranylgeranyl_reductase"/>
</dbReference>
<name>A0A7K3WBC3_9ACTN</name>
<dbReference type="InterPro" id="IPR011777">
    <property type="entry name" value="Geranylgeranyl_Rdtase_fam"/>
</dbReference>
<accession>A0A7K3WBC3</accession>
<dbReference type="GO" id="GO:0071949">
    <property type="term" value="F:FAD binding"/>
    <property type="evidence" value="ECO:0007669"/>
    <property type="project" value="InterPro"/>
</dbReference>
<protein>
    <submittedName>
        <fullName evidence="2">Geranylgeranyl reductase family protein</fullName>
    </submittedName>
</protein>
<gene>
    <name evidence="2" type="ORF">G1H19_02185</name>
</gene>
<feature type="domain" description="FAD-binding" evidence="1">
    <location>
        <begin position="6"/>
        <end position="184"/>
    </location>
</feature>
<dbReference type="Gene3D" id="3.50.50.60">
    <property type="entry name" value="FAD/NAD(P)-binding domain"/>
    <property type="match status" value="1"/>
</dbReference>
<dbReference type="NCBIfam" id="TIGR02032">
    <property type="entry name" value="GG-red-SF"/>
    <property type="match status" value="1"/>
</dbReference>
<dbReference type="EMBL" id="JAAGWK010000005">
    <property type="protein sequence ID" value="NEL52823.1"/>
    <property type="molecule type" value="Genomic_DNA"/>
</dbReference>
<proteinExistence type="predicted"/>
<dbReference type="GO" id="GO:0016628">
    <property type="term" value="F:oxidoreductase activity, acting on the CH-CH group of donors, NAD or NADP as acceptor"/>
    <property type="evidence" value="ECO:0007669"/>
    <property type="project" value="InterPro"/>
</dbReference>
<reference evidence="2 3" key="1">
    <citation type="submission" date="2020-02" db="EMBL/GenBank/DDBJ databases">
        <title>The whole genome sequence of CPCC 205119.</title>
        <authorList>
            <person name="Jiang Z."/>
        </authorList>
    </citation>
    <scope>NUCLEOTIDE SEQUENCE [LARGE SCALE GENOMIC DNA]</scope>
    <source>
        <strain evidence="2 3">CPCC 205119</strain>
    </source>
</reference>
<dbReference type="PANTHER" id="PTHR42685">
    <property type="entry name" value="GERANYLGERANYL DIPHOSPHATE REDUCTASE"/>
    <property type="match status" value="1"/>
</dbReference>
<dbReference type="Proteomes" id="UP000470470">
    <property type="component" value="Unassembled WGS sequence"/>
</dbReference>
<sequence length="417" mass="44418">MQGRTADVVVVGAGPAGSTAAWWLARAGLDVVVLEKAVFPREKVCGDGLTPRGVASLQAMGIDTSETAGWTRHRGLRVFGGGQVVEVDWPQLTRWPGYGLIRTRADLDQQLAGHAAAAGAQVHQDVTVTDPLLDDAGRVVGVQALAGPGKRPVTWHARLVVSAEGSSGRLAKSLGLERRTDQPLGVAVRQYVRTPRSADPWLDISFDLTDRGPDRASMPGYGWLFGMGDGTANLGFGFLDTRRTGPDDARTVYRRWVETLPPEWELEPVTPLRGAGLPTSLGRRPAYTRGLVLVGDTVGAINPFNGEGISYAMETARTAAEVVVAALAAPGPVAAEQLLRTYPDRLRAEYGGHHRLGAGFLALLARPDVVRFTTAHGLKRPALVRAALRLMGNLHDGRDGDAVDRAIAVLTRVLPAA</sequence>
<evidence type="ECO:0000259" key="1">
    <source>
        <dbReference type="Pfam" id="PF01494"/>
    </source>
</evidence>
<dbReference type="Pfam" id="PF01494">
    <property type="entry name" value="FAD_binding_3"/>
    <property type="match status" value="1"/>
</dbReference>
<comment type="caution">
    <text evidence="2">The sequence shown here is derived from an EMBL/GenBank/DDBJ whole genome shotgun (WGS) entry which is preliminary data.</text>
</comment>
<dbReference type="AlphaFoldDB" id="A0A7K3WBC3"/>
<evidence type="ECO:0000313" key="3">
    <source>
        <dbReference type="Proteomes" id="UP000470470"/>
    </source>
</evidence>
<dbReference type="InterPro" id="IPR036188">
    <property type="entry name" value="FAD/NAD-bd_sf"/>
</dbReference>
<evidence type="ECO:0000313" key="2">
    <source>
        <dbReference type="EMBL" id="NEL52823.1"/>
    </source>
</evidence>
<keyword evidence="3" id="KW-1185">Reference proteome</keyword>